<reference evidence="4 5" key="1">
    <citation type="submission" date="2020-08" db="EMBL/GenBank/DDBJ databases">
        <title>Genomic Encyclopedia of Type Strains, Phase IV (KMG-IV): sequencing the most valuable type-strain genomes for metagenomic binning, comparative biology and taxonomic classification.</title>
        <authorList>
            <person name="Goeker M."/>
        </authorList>
    </citation>
    <scope>NUCLEOTIDE SEQUENCE [LARGE SCALE GENOMIC DNA]</scope>
    <source>
        <strain evidence="4 5">DSM 23562</strain>
    </source>
</reference>
<dbReference type="Proteomes" id="UP000520814">
    <property type="component" value="Unassembled WGS sequence"/>
</dbReference>
<dbReference type="InterPro" id="IPR036388">
    <property type="entry name" value="WH-like_DNA-bd_sf"/>
</dbReference>
<dbReference type="Pfam" id="PF00293">
    <property type="entry name" value="NUDIX"/>
    <property type="match status" value="1"/>
</dbReference>
<evidence type="ECO:0000313" key="5">
    <source>
        <dbReference type="Proteomes" id="UP000520814"/>
    </source>
</evidence>
<dbReference type="InterPro" id="IPR000086">
    <property type="entry name" value="NUDIX_hydrolase_dom"/>
</dbReference>
<sequence>MTVTANDSLATYDPAAFERPSVTVDVVAFTAKSRRLHVLLIRRGVWPFEGQWALPGGFVQMDEDLDTAAHRELNEETGVAGAEFLEQLYTFGKVDRDPRTRVISVAYYALLPEPSLAPRAGTDASEAQWWPVDELPPLAFDHAHVLEIALDRLRAKLGYTSVAYALLPAEFTLTELQNVYELILGRELDKRNFRKKMLSTELLEGLEKQRRGGAHRPAQLFSFTKREPVFLD</sequence>
<dbReference type="PRINTS" id="PR00502">
    <property type="entry name" value="NUDIXFAMILY"/>
</dbReference>
<keyword evidence="1 2" id="KW-0378">Hydrolase</keyword>
<evidence type="ECO:0000259" key="3">
    <source>
        <dbReference type="PROSITE" id="PS51462"/>
    </source>
</evidence>
<dbReference type="PANTHER" id="PTHR43736:SF4">
    <property type="entry name" value="SLR1690 PROTEIN"/>
    <property type="match status" value="1"/>
</dbReference>
<dbReference type="CDD" id="cd18873">
    <property type="entry name" value="NUDIX_NadM_like"/>
    <property type="match status" value="1"/>
</dbReference>
<dbReference type="AlphaFoldDB" id="A0A7W9W699"/>
<dbReference type="SUPFAM" id="SSF46785">
    <property type="entry name" value="Winged helix' DNA-binding domain"/>
    <property type="match status" value="1"/>
</dbReference>
<evidence type="ECO:0000313" key="4">
    <source>
        <dbReference type="EMBL" id="MBB6049800.1"/>
    </source>
</evidence>
<protein>
    <submittedName>
        <fullName evidence="4">8-oxo-dGTP diphosphatase</fullName>
        <ecNumber evidence="4">3.6.1.55</ecNumber>
    </submittedName>
</protein>
<dbReference type="InterPro" id="IPR020084">
    <property type="entry name" value="NUDIX_hydrolase_CS"/>
</dbReference>
<dbReference type="PROSITE" id="PS51462">
    <property type="entry name" value="NUDIX"/>
    <property type="match status" value="1"/>
</dbReference>
<dbReference type="PROSITE" id="PS00893">
    <property type="entry name" value="NUDIX_BOX"/>
    <property type="match status" value="1"/>
</dbReference>
<dbReference type="GO" id="GO:0035539">
    <property type="term" value="F:8-oxo-7,8-dihydrodeoxyguanosine triphosphate pyrophosphatase activity"/>
    <property type="evidence" value="ECO:0007669"/>
    <property type="project" value="UniProtKB-EC"/>
</dbReference>
<dbReference type="EC" id="3.6.1.55" evidence="4"/>
<accession>A0A7W9W699</accession>
<evidence type="ECO:0000256" key="1">
    <source>
        <dbReference type="ARBA" id="ARBA00022801"/>
    </source>
</evidence>
<gene>
    <name evidence="4" type="ORF">HNQ39_001591</name>
</gene>
<dbReference type="Pfam" id="PF21906">
    <property type="entry name" value="WHD_NrtR"/>
    <property type="match status" value="1"/>
</dbReference>
<organism evidence="4 5">
    <name type="scientific">Armatimonas rosea</name>
    <dbReference type="NCBI Taxonomy" id="685828"/>
    <lineage>
        <taxon>Bacteria</taxon>
        <taxon>Bacillati</taxon>
        <taxon>Armatimonadota</taxon>
        <taxon>Armatimonadia</taxon>
        <taxon>Armatimonadales</taxon>
        <taxon>Armatimonadaceae</taxon>
        <taxon>Armatimonas</taxon>
    </lineage>
</organism>
<evidence type="ECO:0000256" key="2">
    <source>
        <dbReference type="RuleBase" id="RU003476"/>
    </source>
</evidence>
<dbReference type="InterPro" id="IPR036390">
    <property type="entry name" value="WH_DNA-bd_sf"/>
</dbReference>
<comment type="similarity">
    <text evidence="2">Belongs to the Nudix hydrolase family.</text>
</comment>
<dbReference type="Gene3D" id="3.90.79.10">
    <property type="entry name" value="Nucleoside Triphosphate Pyrophosphohydrolase"/>
    <property type="match status" value="1"/>
</dbReference>
<dbReference type="SUPFAM" id="SSF55811">
    <property type="entry name" value="Nudix"/>
    <property type="match status" value="1"/>
</dbReference>
<dbReference type="PANTHER" id="PTHR43736">
    <property type="entry name" value="ADP-RIBOSE PYROPHOSPHATASE"/>
    <property type="match status" value="1"/>
</dbReference>
<keyword evidence="5" id="KW-1185">Reference proteome</keyword>
<dbReference type="EMBL" id="JACHGW010000002">
    <property type="protein sequence ID" value="MBB6049800.1"/>
    <property type="molecule type" value="Genomic_DNA"/>
</dbReference>
<proteinExistence type="inferred from homology"/>
<dbReference type="RefSeq" id="WP_184193563.1">
    <property type="nucleotide sequence ID" value="NZ_JACHGW010000002.1"/>
</dbReference>
<dbReference type="InterPro" id="IPR054105">
    <property type="entry name" value="WHD_NrtR"/>
</dbReference>
<dbReference type="Gene3D" id="1.10.10.10">
    <property type="entry name" value="Winged helix-like DNA-binding domain superfamily/Winged helix DNA-binding domain"/>
    <property type="match status" value="1"/>
</dbReference>
<name>A0A7W9W699_ARMRO</name>
<feature type="domain" description="Nudix hydrolase" evidence="3">
    <location>
        <begin position="19"/>
        <end position="154"/>
    </location>
</feature>
<dbReference type="InterPro" id="IPR015797">
    <property type="entry name" value="NUDIX_hydrolase-like_dom_sf"/>
</dbReference>
<comment type="caution">
    <text evidence="4">The sequence shown here is derived from an EMBL/GenBank/DDBJ whole genome shotgun (WGS) entry which is preliminary data.</text>
</comment>
<dbReference type="InterPro" id="IPR020476">
    <property type="entry name" value="Nudix_hydrolase"/>
</dbReference>